<dbReference type="InterPro" id="IPR009091">
    <property type="entry name" value="RCC1/BLIP-II"/>
</dbReference>
<evidence type="ECO:0000256" key="3">
    <source>
        <dbReference type="SAM" id="Phobius"/>
    </source>
</evidence>
<dbReference type="InterPro" id="IPR000408">
    <property type="entry name" value="Reg_chr_condens"/>
</dbReference>
<dbReference type="PANTHER" id="PTHR22870">
    <property type="entry name" value="REGULATOR OF CHROMOSOME CONDENSATION"/>
    <property type="match status" value="1"/>
</dbReference>
<protein>
    <submittedName>
        <fullName evidence="4">Uncharacterized protein</fullName>
    </submittedName>
</protein>
<dbReference type="InterPro" id="IPR051210">
    <property type="entry name" value="Ub_ligase/GEF_domain"/>
</dbReference>
<dbReference type="EMBL" id="JAKOGI010000174">
    <property type="protein sequence ID" value="KAJ8441205.1"/>
    <property type="molecule type" value="Genomic_DNA"/>
</dbReference>
<dbReference type="Proteomes" id="UP001153076">
    <property type="component" value="Unassembled WGS sequence"/>
</dbReference>
<dbReference type="PRINTS" id="PR00633">
    <property type="entry name" value="RCCNDNSATION"/>
</dbReference>
<dbReference type="AlphaFoldDB" id="A0A9Q1KDZ4"/>
<feature type="transmembrane region" description="Helical" evidence="3">
    <location>
        <begin position="202"/>
        <end position="229"/>
    </location>
</feature>
<accession>A0A9Q1KDZ4</accession>
<evidence type="ECO:0000313" key="5">
    <source>
        <dbReference type="Proteomes" id="UP001153076"/>
    </source>
</evidence>
<dbReference type="Pfam" id="PF00415">
    <property type="entry name" value="RCC1"/>
    <property type="match status" value="1"/>
</dbReference>
<keyword evidence="3" id="KW-1133">Transmembrane helix</keyword>
<keyword evidence="3" id="KW-0812">Transmembrane</keyword>
<evidence type="ECO:0000256" key="2">
    <source>
        <dbReference type="PROSITE-ProRule" id="PRU00235"/>
    </source>
</evidence>
<gene>
    <name evidence="4" type="ORF">Cgig2_024934</name>
</gene>
<dbReference type="Gene3D" id="2.130.10.30">
    <property type="entry name" value="Regulator of chromosome condensation 1/beta-lactamase-inhibitor protein II"/>
    <property type="match status" value="1"/>
</dbReference>
<dbReference type="PANTHER" id="PTHR22870:SF395">
    <property type="entry name" value="UVB-RESISTANCE PROTEIN UVR8-RELATED"/>
    <property type="match status" value="1"/>
</dbReference>
<sequence>MSVYIADHISATTTPLRHASNLYIVSPPPCPSDFDGSDLYPVSESVSDRVDMASHGNICTKFCLVFTPVFLQGPTKVIGIKKAVKYISAGYSHSCAITVDGELYMWGKNSNGQLGLGKSAPKVVAKPFKVAYLTGMSIDKAALGSEHSIAVTDEGVTLSWGTGSSGRLGHDRRSGLLGFLSSSSEYTPRLIKRLEGIKVRGVAAGLLHSACIDGIFMACLMGVLVAVIYSCE</sequence>
<keyword evidence="1" id="KW-0677">Repeat</keyword>
<dbReference type="Pfam" id="PF13540">
    <property type="entry name" value="RCC1_2"/>
    <property type="match status" value="1"/>
</dbReference>
<evidence type="ECO:0000313" key="4">
    <source>
        <dbReference type="EMBL" id="KAJ8441205.1"/>
    </source>
</evidence>
<keyword evidence="5" id="KW-1185">Reference proteome</keyword>
<evidence type="ECO:0000256" key="1">
    <source>
        <dbReference type="ARBA" id="ARBA00022737"/>
    </source>
</evidence>
<feature type="repeat" description="RCC1" evidence="2">
    <location>
        <begin position="155"/>
        <end position="215"/>
    </location>
</feature>
<organism evidence="4 5">
    <name type="scientific">Carnegiea gigantea</name>
    <dbReference type="NCBI Taxonomy" id="171969"/>
    <lineage>
        <taxon>Eukaryota</taxon>
        <taxon>Viridiplantae</taxon>
        <taxon>Streptophyta</taxon>
        <taxon>Embryophyta</taxon>
        <taxon>Tracheophyta</taxon>
        <taxon>Spermatophyta</taxon>
        <taxon>Magnoliopsida</taxon>
        <taxon>eudicotyledons</taxon>
        <taxon>Gunneridae</taxon>
        <taxon>Pentapetalae</taxon>
        <taxon>Caryophyllales</taxon>
        <taxon>Cactineae</taxon>
        <taxon>Cactaceae</taxon>
        <taxon>Cactoideae</taxon>
        <taxon>Echinocereeae</taxon>
        <taxon>Carnegiea</taxon>
    </lineage>
</organism>
<dbReference type="SUPFAM" id="SSF50985">
    <property type="entry name" value="RCC1/BLIP-II"/>
    <property type="match status" value="1"/>
</dbReference>
<name>A0A9Q1KDZ4_9CARY</name>
<proteinExistence type="predicted"/>
<reference evidence="4" key="1">
    <citation type="submission" date="2022-04" db="EMBL/GenBank/DDBJ databases">
        <title>Carnegiea gigantea Genome sequencing and assembly v2.</title>
        <authorList>
            <person name="Copetti D."/>
            <person name="Sanderson M.J."/>
            <person name="Burquez A."/>
            <person name="Wojciechowski M.F."/>
        </authorList>
    </citation>
    <scope>NUCLEOTIDE SEQUENCE</scope>
    <source>
        <strain evidence="4">SGP5-SGP5p</strain>
        <tissue evidence="4">Aerial part</tissue>
    </source>
</reference>
<dbReference type="OrthoDB" id="8068875at2759"/>
<dbReference type="PROSITE" id="PS50012">
    <property type="entry name" value="RCC1_3"/>
    <property type="match status" value="2"/>
</dbReference>
<comment type="caution">
    <text evidence="4">The sequence shown here is derived from an EMBL/GenBank/DDBJ whole genome shotgun (WGS) entry which is preliminary data.</text>
</comment>
<keyword evidence="3" id="KW-0472">Membrane</keyword>
<feature type="repeat" description="RCC1" evidence="2">
    <location>
        <begin position="101"/>
        <end position="154"/>
    </location>
</feature>